<reference evidence="1" key="1">
    <citation type="submission" date="2020-10" db="EMBL/GenBank/DDBJ databases">
        <title>Sequencing the genomes of 1000 actinobacteria strains.</title>
        <authorList>
            <person name="Klenk H.-P."/>
        </authorList>
    </citation>
    <scope>NUCLEOTIDE SEQUENCE</scope>
    <source>
        <strain evidence="1">DSM 45354</strain>
    </source>
</reference>
<dbReference type="InterPro" id="IPR011990">
    <property type="entry name" value="TPR-like_helical_dom_sf"/>
</dbReference>
<evidence type="ECO:0000313" key="1">
    <source>
        <dbReference type="EMBL" id="MBE1612943.1"/>
    </source>
</evidence>
<gene>
    <name evidence="1" type="ORF">HEB94_009791</name>
</gene>
<comment type="caution">
    <text evidence="1">The sequence shown here is derived from an EMBL/GenBank/DDBJ whole genome shotgun (WGS) entry which is preliminary data.</text>
</comment>
<dbReference type="RefSeq" id="WP_192755901.1">
    <property type="nucleotide sequence ID" value="NZ_BAABJL010000239.1"/>
</dbReference>
<name>A0A927N9Y7_9ACTN</name>
<dbReference type="Pfam" id="PF13424">
    <property type="entry name" value="TPR_12"/>
    <property type="match status" value="1"/>
</dbReference>
<accession>A0A927N9Y7</accession>
<dbReference type="SUPFAM" id="SSF48452">
    <property type="entry name" value="TPR-like"/>
    <property type="match status" value="1"/>
</dbReference>
<organism evidence="1 2">
    <name type="scientific">Actinopolymorpha pittospori</name>
    <dbReference type="NCBI Taxonomy" id="648752"/>
    <lineage>
        <taxon>Bacteria</taxon>
        <taxon>Bacillati</taxon>
        <taxon>Actinomycetota</taxon>
        <taxon>Actinomycetes</taxon>
        <taxon>Propionibacteriales</taxon>
        <taxon>Actinopolymorphaceae</taxon>
        <taxon>Actinopolymorpha</taxon>
    </lineage>
</organism>
<protein>
    <submittedName>
        <fullName evidence="1">Tetratricopeptide (TPR) repeat protein</fullName>
    </submittedName>
</protein>
<dbReference type="Proteomes" id="UP000638648">
    <property type="component" value="Unassembled WGS sequence"/>
</dbReference>
<sequence length="221" mass="23785">MIDRDHLAEAKARYEQSVYTGDVSVLAAERGLDAVEADVALDRGRLLHARYLAARATEGAPPVEDPAELSLFQRATKLYASLGATRGEAEATFWIGCLYQVVRGDDETAVPHLERARDLAVRAGDAATEAEALRHLGIAAHRAGRLDQARDLLTESTRLRREIGNLSGVASNMVGLAYIASAQGETAKARTVLDEAHEIATVRSAHAVISHIEQARATLPD</sequence>
<dbReference type="AlphaFoldDB" id="A0A927N9Y7"/>
<dbReference type="Gene3D" id="1.25.40.10">
    <property type="entry name" value="Tetratricopeptide repeat domain"/>
    <property type="match status" value="1"/>
</dbReference>
<evidence type="ECO:0000313" key="2">
    <source>
        <dbReference type="Proteomes" id="UP000638648"/>
    </source>
</evidence>
<proteinExistence type="predicted"/>
<dbReference type="EMBL" id="JADBEM010000001">
    <property type="protein sequence ID" value="MBE1612943.1"/>
    <property type="molecule type" value="Genomic_DNA"/>
</dbReference>
<keyword evidence="2" id="KW-1185">Reference proteome</keyword>